<protein>
    <submittedName>
        <fullName evidence="1">Uncharacterized protein</fullName>
    </submittedName>
</protein>
<dbReference type="EMBL" id="VJMH01005995">
    <property type="protein sequence ID" value="KAF0691999.1"/>
    <property type="molecule type" value="Genomic_DNA"/>
</dbReference>
<proteinExistence type="predicted"/>
<name>A0A6A4Y5Z6_9STRA</name>
<comment type="caution">
    <text evidence="1">The sequence shown here is derived from an EMBL/GenBank/DDBJ whole genome shotgun (WGS) entry which is preliminary data.</text>
</comment>
<accession>A0A6A4Y5Z6</accession>
<evidence type="ECO:0000313" key="1">
    <source>
        <dbReference type="EMBL" id="KAF0691999.1"/>
    </source>
</evidence>
<feature type="non-terminal residue" evidence="1">
    <location>
        <position position="200"/>
    </location>
</feature>
<organism evidence="1">
    <name type="scientific">Aphanomyces stellatus</name>
    <dbReference type="NCBI Taxonomy" id="120398"/>
    <lineage>
        <taxon>Eukaryota</taxon>
        <taxon>Sar</taxon>
        <taxon>Stramenopiles</taxon>
        <taxon>Oomycota</taxon>
        <taxon>Saprolegniomycetes</taxon>
        <taxon>Saprolegniales</taxon>
        <taxon>Verrucalvaceae</taxon>
        <taxon>Aphanomyces</taxon>
    </lineage>
</organism>
<gene>
    <name evidence="1" type="ORF">As57867_016783</name>
</gene>
<reference evidence="1" key="1">
    <citation type="submission" date="2019-06" db="EMBL/GenBank/DDBJ databases">
        <title>Genomics analysis of Aphanomyces spp. identifies a new class of oomycete effector associated with host adaptation.</title>
        <authorList>
            <person name="Gaulin E."/>
        </authorList>
    </citation>
    <scope>NUCLEOTIDE SEQUENCE</scope>
    <source>
        <strain evidence="1">CBS 578.67</strain>
    </source>
</reference>
<dbReference type="AlphaFoldDB" id="A0A6A4Y5Z6"/>
<sequence>MGKRQSDAVCLTQRPVKRAIICAIQRCSPEHLSQNDIEVGLEFQLSLRLESPRSAKDNTTHGNSTQSSVVRLKSCLVDSSTSSKPTKSVAFTTATTYVFPVAYGGSAVPKLEGPPVGMASHHTETLTANLSNSTRCKRGRVCKLSHLDRVLKLQAAHYSVADIETFCEDAAAIRMSREGTMEFLRRETQQKQRPPGRLRM</sequence>